<feature type="region of interest" description="Disordered" evidence="5">
    <location>
        <begin position="248"/>
        <end position="270"/>
    </location>
</feature>
<dbReference type="Gene3D" id="3.30.750.24">
    <property type="entry name" value="STAS domain"/>
    <property type="match status" value="1"/>
</dbReference>
<dbReference type="InterPro" id="IPR011547">
    <property type="entry name" value="SLC26A/SulP_dom"/>
</dbReference>
<evidence type="ECO:0000256" key="4">
    <source>
        <dbReference type="ARBA" id="ARBA00023136"/>
    </source>
</evidence>
<comment type="subcellular location">
    <subcellularLocation>
        <location evidence="1">Membrane</location>
        <topology evidence="1">Multi-pass membrane protein</topology>
    </subcellularLocation>
</comment>
<dbReference type="SUPFAM" id="SSF52091">
    <property type="entry name" value="SpoIIaa-like"/>
    <property type="match status" value="1"/>
</dbReference>
<proteinExistence type="predicted"/>
<dbReference type="EMBL" id="OA883342">
    <property type="protein sequence ID" value="CAD7278650.1"/>
    <property type="molecule type" value="Genomic_DNA"/>
</dbReference>
<gene>
    <name evidence="9" type="ORF">NMOB1V02_LOCUS6348</name>
</gene>
<dbReference type="GO" id="GO:0055085">
    <property type="term" value="P:transmembrane transport"/>
    <property type="evidence" value="ECO:0007669"/>
    <property type="project" value="InterPro"/>
</dbReference>
<evidence type="ECO:0000256" key="6">
    <source>
        <dbReference type="SAM" id="Phobius"/>
    </source>
</evidence>
<evidence type="ECO:0000256" key="1">
    <source>
        <dbReference type="ARBA" id="ARBA00004141"/>
    </source>
</evidence>
<keyword evidence="10" id="KW-1185">Reference proteome</keyword>
<dbReference type="AlphaFoldDB" id="A0A7R9GEZ9"/>
<keyword evidence="3 6" id="KW-1133">Transmembrane helix</keyword>
<dbReference type="GO" id="GO:0016020">
    <property type="term" value="C:membrane"/>
    <property type="evidence" value="ECO:0007669"/>
    <property type="project" value="UniProtKB-SubCell"/>
</dbReference>
<evidence type="ECO:0000313" key="9">
    <source>
        <dbReference type="EMBL" id="CAD7278650.1"/>
    </source>
</evidence>
<organism evidence="9">
    <name type="scientific">Notodromas monacha</name>
    <dbReference type="NCBI Taxonomy" id="399045"/>
    <lineage>
        <taxon>Eukaryota</taxon>
        <taxon>Metazoa</taxon>
        <taxon>Ecdysozoa</taxon>
        <taxon>Arthropoda</taxon>
        <taxon>Crustacea</taxon>
        <taxon>Oligostraca</taxon>
        <taxon>Ostracoda</taxon>
        <taxon>Podocopa</taxon>
        <taxon>Podocopida</taxon>
        <taxon>Cypridocopina</taxon>
        <taxon>Cypridoidea</taxon>
        <taxon>Cyprididae</taxon>
        <taxon>Notodromas</taxon>
    </lineage>
</organism>
<evidence type="ECO:0000256" key="2">
    <source>
        <dbReference type="ARBA" id="ARBA00022692"/>
    </source>
</evidence>
<evidence type="ECO:0000259" key="7">
    <source>
        <dbReference type="Pfam" id="PF00916"/>
    </source>
</evidence>
<feature type="domain" description="STAS" evidence="8">
    <location>
        <begin position="112"/>
        <end position="204"/>
    </location>
</feature>
<feature type="transmembrane region" description="Helical" evidence="6">
    <location>
        <begin position="29"/>
        <end position="45"/>
    </location>
</feature>
<dbReference type="Proteomes" id="UP000678499">
    <property type="component" value="Unassembled WGS sequence"/>
</dbReference>
<reference evidence="9" key="1">
    <citation type="submission" date="2020-11" db="EMBL/GenBank/DDBJ databases">
        <authorList>
            <person name="Tran Van P."/>
        </authorList>
    </citation>
    <scope>NUCLEOTIDE SEQUENCE</scope>
</reference>
<dbReference type="Pfam" id="PF00916">
    <property type="entry name" value="Sulfate_transp"/>
    <property type="match status" value="1"/>
</dbReference>
<dbReference type="InterPro" id="IPR002645">
    <property type="entry name" value="STAS_dom"/>
</dbReference>
<evidence type="ECO:0000259" key="8">
    <source>
        <dbReference type="Pfam" id="PF01740"/>
    </source>
</evidence>
<sequence>MVFSLFVTSTGSVVMLALAFFTPYMGYIPSPALGAVVICAVLHFIEYEEAIHIWKTKRSDTIPLAITFFSCLVIGLEWGFLVGVLSNLLMLLIVTSNPSVPVLKFRISDEMRVVIFRPDRFLFYPGIQKVRNLINKGAIRNKDAVIVVDCINLVDIDFTGSKGLGSIAAALQKREQRLVFVNITAPVSKALRNFTFGDVVIYETAQLSLCELSLCELSLLAVVAPHAVEDLGALKRSLSHADLRCASANDTSVDGKPSTQTLEEDDDEDEDYSLEEELFAYSFKMELENMGRSFSDVTFAGAEPGSKEHAALAARFQQEIAPGFGTGAYFRKKARDFCSERALKKQFPLWAWGPKYTAEDFVGDLIAGLTVGFTLVPQVIAFSELANLPAEGLEKKNDMRKFQTRDFCSERALKKQFPLWAWGPKYTAEDFVGDLIAGLTVGFTLVPQVIAFSELANLPAEVSQFFIYLFFSLYRLMNYKFVYVMSPLSEN</sequence>
<evidence type="ECO:0000256" key="5">
    <source>
        <dbReference type="SAM" id="MobiDB-lite"/>
    </source>
</evidence>
<dbReference type="OrthoDB" id="6379988at2759"/>
<keyword evidence="4 6" id="KW-0472">Membrane</keyword>
<dbReference type="PANTHER" id="PTHR11814">
    <property type="entry name" value="SULFATE TRANSPORTER"/>
    <property type="match status" value="1"/>
</dbReference>
<evidence type="ECO:0008006" key="11">
    <source>
        <dbReference type="Google" id="ProtNLM"/>
    </source>
</evidence>
<name>A0A7R9GEZ9_9CRUS</name>
<dbReference type="InterPro" id="IPR001902">
    <property type="entry name" value="SLC26A/SulP_fam"/>
</dbReference>
<dbReference type="Pfam" id="PF01740">
    <property type="entry name" value="STAS"/>
    <property type="match status" value="1"/>
</dbReference>
<feature type="compositionally biased region" description="Polar residues" evidence="5">
    <location>
        <begin position="248"/>
        <end position="261"/>
    </location>
</feature>
<dbReference type="InterPro" id="IPR036513">
    <property type="entry name" value="STAS_dom_sf"/>
</dbReference>
<dbReference type="CDD" id="cd07042">
    <property type="entry name" value="STAS_SulP_like_sulfate_transporter"/>
    <property type="match status" value="1"/>
</dbReference>
<keyword evidence="2 6" id="KW-0812">Transmembrane</keyword>
<protein>
    <recommendedName>
        <fullName evidence="11">STAS domain-containing protein</fullName>
    </recommendedName>
</protein>
<feature type="domain" description="SLC26A/SulP transporter" evidence="7">
    <location>
        <begin position="10"/>
        <end position="66"/>
    </location>
</feature>
<evidence type="ECO:0000313" key="10">
    <source>
        <dbReference type="Proteomes" id="UP000678499"/>
    </source>
</evidence>
<accession>A0A7R9GEZ9</accession>
<feature type="transmembrane region" description="Helical" evidence="6">
    <location>
        <begin position="66"/>
        <end position="94"/>
    </location>
</feature>
<dbReference type="EMBL" id="CAJPEX010001305">
    <property type="protein sequence ID" value="CAG0918802.1"/>
    <property type="molecule type" value="Genomic_DNA"/>
</dbReference>
<evidence type="ECO:0000256" key="3">
    <source>
        <dbReference type="ARBA" id="ARBA00022989"/>
    </source>
</evidence>